<reference evidence="5" key="1">
    <citation type="submission" date="2022-01" db="EMBL/GenBank/DDBJ databases">
        <authorList>
            <person name="Jo J.-H."/>
            <person name="Im W.-T."/>
        </authorList>
    </citation>
    <scope>NUCLEOTIDE SEQUENCE</scope>
    <source>
        <strain evidence="5">NA20</strain>
    </source>
</reference>
<dbReference type="InterPro" id="IPR050306">
    <property type="entry name" value="PfkB_Carbo_kinase"/>
</dbReference>
<sequence length="291" mass="32172">MYDICCVGHITLDKIVTPGRQVEMPGGTSYYFSNAIRQMDVRYLLVTAVAPSEKRFVEMLNSQGIEIKAFDSEQTVCFENIYREDMDHREQKVWAQSDPFHTAQLEGTEARIFHLGPLLAGDIPGDLIRFLSEKGIVSMDAQGFLREVREHAVYPVDWPAKKELLAYVDVLKANEEEMHVLTGEKDIRKGAAILASWGVKEVLITLGSKGSVILTNDQYYDIPAFINGPAIDATGCGDTYMAGYLYQRAKGVAPDQAAVFASAMAGLKVMASGPFTGTEVDVERMIDNNSN</sequence>
<dbReference type="Pfam" id="PF00294">
    <property type="entry name" value="PfkB"/>
    <property type="match status" value="1"/>
</dbReference>
<evidence type="ECO:0000313" key="5">
    <source>
        <dbReference type="EMBL" id="MCG2618000.1"/>
    </source>
</evidence>
<dbReference type="EMBL" id="JAKLTR010000030">
    <property type="protein sequence ID" value="MCG2618000.1"/>
    <property type="molecule type" value="Genomic_DNA"/>
</dbReference>
<organism evidence="5 6">
    <name type="scientific">Terrimonas ginsenosidimutans</name>
    <dbReference type="NCBI Taxonomy" id="2908004"/>
    <lineage>
        <taxon>Bacteria</taxon>
        <taxon>Pseudomonadati</taxon>
        <taxon>Bacteroidota</taxon>
        <taxon>Chitinophagia</taxon>
        <taxon>Chitinophagales</taxon>
        <taxon>Chitinophagaceae</taxon>
        <taxon>Terrimonas</taxon>
    </lineage>
</organism>
<accession>A0ABS9L0C9</accession>
<dbReference type="InterPro" id="IPR011611">
    <property type="entry name" value="PfkB_dom"/>
</dbReference>
<dbReference type="SUPFAM" id="SSF53613">
    <property type="entry name" value="Ribokinase-like"/>
    <property type="match status" value="1"/>
</dbReference>
<name>A0ABS9L0C9_9BACT</name>
<feature type="domain" description="Carbohydrate kinase PfkB" evidence="4">
    <location>
        <begin position="158"/>
        <end position="274"/>
    </location>
</feature>
<dbReference type="PANTHER" id="PTHR43085">
    <property type="entry name" value="HEXOKINASE FAMILY MEMBER"/>
    <property type="match status" value="1"/>
</dbReference>
<comment type="caution">
    <text evidence="5">The sequence shown here is derived from an EMBL/GenBank/DDBJ whole genome shotgun (WGS) entry which is preliminary data.</text>
</comment>
<protein>
    <submittedName>
        <fullName evidence="5">PfkB family carbohydrate kinase</fullName>
    </submittedName>
</protein>
<evidence type="ECO:0000256" key="3">
    <source>
        <dbReference type="ARBA" id="ARBA00022777"/>
    </source>
</evidence>
<dbReference type="RefSeq" id="WP_237877035.1">
    <property type="nucleotide sequence ID" value="NZ_JAKLTR010000030.1"/>
</dbReference>
<keyword evidence="3 5" id="KW-0418">Kinase</keyword>
<proteinExistence type="inferred from homology"/>
<dbReference type="Gene3D" id="3.40.1190.20">
    <property type="match status" value="1"/>
</dbReference>
<evidence type="ECO:0000313" key="6">
    <source>
        <dbReference type="Proteomes" id="UP001165367"/>
    </source>
</evidence>
<evidence type="ECO:0000256" key="2">
    <source>
        <dbReference type="ARBA" id="ARBA00022679"/>
    </source>
</evidence>
<evidence type="ECO:0000259" key="4">
    <source>
        <dbReference type="Pfam" id="PF00294"/>
    </source>
</evidence>
<dbReference type="PANTHER" id="PTHR43085:SF57">
    <property type="entry name" value="CARBOHYDRATE KINASE PFKB DOMAIN-CONTAINING PROTEIN"/>
    <property type="match status" value="1"/>
</dbReference>
<dbReference type="InterPro" id="IPR029056">
    <property type="entry name" value="Ribokinase-like"/>
</dbReference>
<comment type="similarity">
    <text evidence="1">Belongs to the carbohydrate kinase PfkB family.</text>
</comment>
<evidence type="ECO:0000256" key="1">
    <source>
        <dbReference type="ARBA" id="ARBA00010688"/>
    </source>
</evidence>
<keyword evidence="6" id="KW-1185">Reference proteome</keyword>
<dbReference type="Proteomes" id="UP001165367">
    <property type="component" value="Unassembled WGS sequence"/>
</dbReference>
<gene>
    <name evidence="5" type="ORF">LZZ85_27100</name>
</gene>
<dbReference type="GO" id="GO:0016301">
    <property type="term" value="F:kinase activity"/>
    <property type="evidence" value="ECO:0007669"/>
    <property type="project" value="UniProtKB-KW"/>
</dbReference>
<keyword evidence="2" id="KW-0808">Transferase</keyword>